<keyword evidence="2" id="KW-1185">Reference proteome</keyword>
<dbReference type="InterPro" id="IPR008884">
    <property type="entry name" value="TylF_MeTrfase"/>
</dbReference>
<dbReference type="RefSeq" id="WP_184686053.1">
    <property type="nucleotide sequence ID" value="NZ_JACHJC010000001.1"/>
</dbReference>
<dbReference type="GeneID" id="300294533"/>
<proteinExistence type="predicted"/>
<reference evidence="1 2" key="1">
    <citation type="submission" date="2020-08" db="EMBL/GenBank/DDBJ databases">
        <title>Sequencing the genomes of 1000 actinobacteria strains.</title>
        <authorList>
            <person name="Klenk H.-P."/>
        </authorList>
    </citation>
    <scope>NUCLEOTIDE SEQUENCE [LARGE SCALE GENOMIC DNA]</scope>
    <source>
        <strain evidence="1 2">DSM 43036</strain>
    </source>
</reference>
<dbReference type="Proteomes" id="UP000618986">
    <property type="component" value="Unassembled WGS sequence"/>
</dbReference>
<evidence type="ECO:0000313" key="2">
    <source>
        <dbReference type="Proteomes" id="UP000618986"/>
    </source>
</evidence>
<comment type="caution">
    <text evidence="1">The sequence shown here is derived from an EMBL/GenBank/DDBJ whole genome shotgun (WGS) entry which is preliminary data.</text>
</comment>
<dbReference type="EMBL" id="JACHJC010000001">
    <property type="protein sequence ID" value="MBB5114145.1"/>
    <property type="molecule type" value="Genomic_DNA"/>
</dbReference>
<name>A0ABR6MFJ0_MICEC</name>
<dbReference type="Pfam" id="PF05711">
    <property type="entry name" value="TylF"/>
    <property type="match status" value="1"/>
</dbReference>
<organism evidence="1 2">
    <name type="scientific">Micromonospora echinospora</name>
    <name type="common">Micromonospora purpurea</name>
    <dbReference type="NCBI Taxonomy" id="1877"/>
    <lineage>
        <taxon>Bacteria</taxon>
        <taxon>Bacillati</taxon>
        <taxon>Actinomycetota</taxon>
        <taxon>Actinomycetes</taxon>
        <taxon>Micromonosporales</taxon>
        <taxon>Micromonosporaceae</taxon>
        <taxon>Micromonospora</taxon>
    </lineage>
</organism>
<gene>
    <name evidence="1" type="ORF">FHU28_003984</name>
</gene>
<evidence type="ECO:0000313" key="1">
    <source>
        <dbReference type="EMBL" id="MBB5114145.1"/>
    </source>
</evidence>
<protein>
    <submittedName>
        <fullName evidence="1">Uncharacterized protein</fullName>
    </submittedName>
</protein>
<sequence length="50" mass="5714">MGDPFRARSVHMVDECDIKVCREAVHDYRSAHGIDAAMKPIDDNGVSWRR</sequence>
<accession>A0ABR6MFJ0</accession>